<accession>A0A2I1G0P4</accession>
<dbReference type="VEuPathDB" id="FungiDB:FUN_014441"/>
<keyword evidence="4" id="KW-1185">Reference proteome</keyword>
<dbReference type="Proteomes" id="UP000234323">
    <property type="component" value="Unassembled WGS sequence"/>
</dbReference>
<keyword evidence="2" id="KW-1133">Transmembrane helix</keyword>
<dbReference type="VEuPathDB" id="FungiDB:RhiirFUN_012186"/>
<name>A0A2I1G0P4_9GLOM</name>
<keyword evidence="2" id="KW-0812">Transmembrane</keyword>
<evidence type="ECO:0000256" key="2">
    <source>
        <dbReference type="SAM" id="Phobius"/>
    </source>
</evidence>
<evidence type="ECO:0000256" key="1">
    <source>
        <dbReference type="SAM" id="MobiDB-lite"/>
    </source>
</evidence>
<protein>
    <submittedName>
        <fullName evidence="3">Uncharacterized protein</fullName>
    </submittedName>
</protein>
<evidence type="ECO:0000313" key="4">
    <source>
        <dbReference type="Proteomes" id="UP000234323"/>
    </source>
</evidence>
<feature type="compositionally biased region" description="Low complexity" evidence="1">
    <location>
        <begin position="769"/>
        <end position="795"/>
    </location>
</feature>
<comment type="caution">
    <text evidence="3">The sequence shown here is derived from an EMBL/GenBank/DDBJ whole genome shotgun (WGS) entry which is preliminary data.</text>
</comment>
<organism evidence="3 4">
    <name type="scientific">Rhizophagus irregularis</name>
    <dbReference type="NCBI Taxonomy" id="588596"/>
    <lineage>
        <taxon>Eukaryota</taxon>
        <taxon>Fungi</taxon>
        <taxon>Fungi incertae sedis</taxon>
        <taxon>Mucoromycota</taxon>
        <taxon>Glomeromycotina</taxon>
        <taxon>Glomeromycetes</taxon>
        <taxon>Glomerales</taxon>
        <taxon>Glomeraceae</taxon>
        <taxon>Rhizophagus</taxon>
    </lineage>
</organism>
<feature type="transmembrane region" description="Helical" evidence="2">
    <location>
        <begin position="846"/>
        <end position="866"/>
    </location>
</feature>
<gene>
    <name evidence="3" type="ORF">RhiirA4_453501</name>
</gene>
<dbReference type="EMBL" id="LLXI01000090">
    <property type="protein sequence ID" value="PKY40186.1"/>
    <property type="molecule type" value="Genomic_DNA"/>
</dbReference>
<dbReference type="AlphaFoldDB" id="A0A2I1G0P4"/>
<keyword evidence="2" id="KW-0472">Membrane</keyword>
<feature type="transmembrane region" description="Helical" evidence="2">
    <location>
        <begin position="696"/>
        <end position="714"/>
    </location>
</feature>
<proteinExistence type="predicted"/>
<reference evidence="3 4" key="1">
    <citation type="submission" date="2015-10" db="EMBL/GenBank/DDBJ databases">
        <title>Genome analyses suggest a sexual origin of heterokaryosis in a supposedly ancient asexual fungus.</title>
        <authorList>
            <person name="Ropars J."/>
            <person name="Sedzielewska K."/>
            <person name="Noel J."/>
            <person name="Charron P."/>
            <person name="Farinelli L."/>
            <person name="Marton T."/>
            <person name="Kruger M."/>
            <person name="Pelin A."/>
            <person name="Brachmann A."/>
            <person name="Corradi N."/>
        </authorList>
    </citation>
    <scope>NUCLEOTIDE SEQUENCE [LARGE SCALE GENOMIC DNA]</scope>
    <source>
        <strain evidence="3 4">A4</strain>
    </source>
</reference>
<dbReference type="VEuPathDB" id="FungiDB:RhiirA1_462375"/>
<feature type="region of interest" description="Disordered" evidence="1">
    <location>
        <begin position="759"/>
        <end position="806"/>
    </location>
</feature>
<evidence type="ECO:0000313" key="3">
    <source>
        <dbReference type="EMBL" id="PKY40186.1"/>
    </source>
</evidence>
<feature type="transmembrane region" description="Helical" evidence="2">
    <location>
        <begin position="734"/>
        <end position="755"/>
    </location>
</feature>
<feature type="transmembrane region" description="Helical" evidence="2">
    <location>
        <begin position="655"/>
        <end position="676"/>
    </location>
</feature>
<sequence>MDKFAYSFEINVHYAEGNPELQAFRIEPYIDGSALVVVKNLYGKDCSEPMLRFRIIHSTNGTIIPIDMSLPVPDFNFNSCKYFNKSDENVEYDIGVERQPGLRVYSLTPGYLLVTYLNTTDVAASPAVFGLIINWQGEILSNNYLGDAYINNEGVQFSSKINFFAIEPELGFFVSEFITGSYNIKWRFFSPPDERGQITLINENTITFTQIHSETRFIAFPTMGYGYCVITFGSTSSFRSPVDPQLWVYATFVQAKTNKVSKTVLIYQNTNNPPLKIDDITCGNSFIIVGYSCFIAVSEISINGGRYFVQVDFTSTGSVTDIKEIRGLNITNIDHIFMSILFNGGYLLTIHTRINEENDDVLGYVLDTNKTFQGSWNLPVPFELPKFGTRYAPMPNNSVVAIKQEGTSDIWNVYYSELPRFIEDEGYFNPIIDATTPKINDTIPMQTPSLSITYESPVELSSGNISIFEVNGKESYFRQSFNGQTMEFLSSDNNKKITINVFESTFNKPNQLYYVVIEDGFVNHKNTEEPLLGIKKNQWYILTGDSYGSVKLDIKSSKSFLNLQSEHEKKKIRDNLAIELSASVSPDRIKATERYQNDQGQVVLLFSISATDDLFKSSANNIMKDLNTLIKFKSYTPISLYNNTYMLDREYGFQAIFISSVIITSLIIAMIILIISDFTMDFYFAIVDSKKVDLQIPSFIILITPVVINLVLIVKTTFGDENFRDWFVRSRPKALLFTICGIIEIETLSICPLGLSKETGSSEEHGSSEEAGLSKETGSSEENGSSEEASLSKETGSSEEHESSEEAGLSKETLKLIIWAGFLMFIIEDVPQLIIQVIYKLKIVNYDIIPFITLTISSLIIISGAFSKLSAAVDMCRDSCVWAYPGLEADLNFQIQ</sequence>
<feature type="transmembrane region" description="Helical" evidence="2">
    <location>
        <begin position="816"/>
        <end position="839"/>
    </location>
</feature>